<dbReference type="GO" id="GO:0005634">
    <property type="term" value="C:nucleus"/>
    <property type="evidence" value="ECO:0007669"/>
    <property type="project" value="UniProtKB-SubCell"/>
</dbReference>
<feature type="binding site" evidence="8">
    <location>
        <position position="11"/>
    </location>
    <ligand>
        <name>Zn(2+)</name>
        <dbReference type="ChEBI" id="CHEBI:29105"/>
    </ligand>
</feature>
<feature type="binding site" evidence="8">
    <location>
        <position position="8"/>
    </location>
    <ligand>
        <name>Zn(2+)</name>
        <dbReference type="ChEBI" id="CHEBI:29105"/>
    </ligand>
</feature>
<evidence type="ECO:0000256" key="2">
    <source>
        <dbReference type="ARBA" id="ARBA00022723"/>
    </source>
</evidence>
<dbReference type="InterPro" id="IPR036236">
    <property type="entry name" value="Znf_C2H2_sf"/>
</dbReference>
<feature type="domain" description="ZAD" evidence="11">
    <location>
        <begin position="6"/>
        <end position="79"/>
    </location>
</feature>
<dbReference type="OrthoDB" id="9411774at2759"/>
<reference evidence="12" key="2">
    <citation type="journal article" date="2007" name="Science">
        <title>Genome sequence of Aedes aegypti, a major arbovirus vector.</title>
        <authorList>
            <person name="Nene V."/>
            <person name="Wortman J.R."/>
            <person name="Lawson D."/>
            <person name="Haas B."/>
            <person name="Kodira C."/>
            <person name="Tu Z.J."/>
            <person name="Loftus B."/>
            <person name="Xi Z."/>
            <person name="Megy K."/>
            <person name="Grabherr M."/>
            <person name="Ren Q."/>
            <person name="Zdobnov E.M."/>
            <person name="Lobo N.F."/>
            <person name="Campbell K.S."/>
            <person name="Brown S.E."/>
            <person name="Bonaldo M.F."/>
            <person name="Zhu J."/>
            <person name="Sinkins S.P."/>
            <person name="Hogenkamp D.G."/>
            <person name="Amedeo P."/>
            <person name="Arensburger P."/>
            <person name="Atkinson P.W."/>
            <person name="Bidwell S."/>
            <person name="Biedler J."/>
            <person name="Birney E."/>
            <person name="Bruggner R.V."/>
            <person name="Costas J."/>
            <person name="Coy M.R."/>
            <person name="Crabtree J."/>
            <person name="Crawford M."/>
            <person name="Debruyn B."/>
            <person name="Decaprio D."/>
            <person name="Eiglmeier K."/>
            <person name="Eisenstadt E."/>
            <person name="El-Dorry H."/>
            <person name="Gelbart W.M."/>
            <person name="Gomes S.L."/>
            <person name="Hammond M."/>
            <person name="Hannick L.I."/>
            <person name="Hogan J.R."/>
            <person name="Holmes M.H."/>
            <person name="Jaffe D."/>
            <person name="Johnston J.S."/>
            <person name="Kennedy R.C."/>
            <person name="Koo H."/>
            <person name="Kravitz S."/>
            <person name="Kriventseva E.V."/>
            <person name="Kulp D."/>
            <person name="Labutti K."/>
            <person name="Lee E."/>
            <person name="Li S."/>
            <person name="Lovin D.D."/>
            <person name="Mao C."/>
            <person name="Mauceli E."/>
            <person name="Menck C.F."/>
            <person name="Miller J.R."/>
            <person name="Montgomery P."/>
            <person name="Mori A."/>
            <person name="Nascimento A.L."/>
            <person name="Naveira H.F."/>
            <person name="Nusbaum C."/>
            <person name="O'leary S."/>
            <person name="Orvis J."/>
            <person name="Pertea M."/>
            <person name="Quesneville H."/>
            <person name="Reidenbach K.R."/>
            <person name="Rogers Y.H."/>
            <person name="Roth C.W."/>
            <person name="Schneider J.R."/>
            <person name="Schatz M."/>
            <person name="Shumway M."/>
            <person name="Stanke M."/>
            <person name="Stinson E.O."/>
            <person name="Tubio J.M."/>
            <person name="Vanzee J.P."/>
            <person name="Verjovski-Almeida S."/>
            <person name="Werner D."/>
            <person name="White O."/>
            <person name="Wyder S."/>
            <person name="Zeng Q."/>
            <person name="Zhao Q."/>
            <person name="Zhao Y."/>
            <person name="Hill C.A."/>
            <person name="Raikhel A.S."/>
            <person name="Soares M.B."/>
            <person name="Knudson D.L."/>
            <person name="Lee N.H."/>
            <person name="Galagan J."/>
            <person name="Salzberg S.L."/>
            <person name="Paulsen I.T."/>
            <person name="Dimopoulos G."/>
            <person name="Collins F.H."/>
            <person name="Birren B."/>
            <person name="Fraser-Liggett C.M."/>
            <person name="Severson D.W."/>
        </authorList>
    </citation>
    <scope>NUCLEOTIDE SEQUENCE [LARGE SCALE GENOMIC DNA]</scope>
    <source>
        <strain evidence="12">Liverpool</strain>
    </source>
</reference>
<feature type="domain" description="C2H2-type" evidence="10">
    <location>
        <begin position="300"/>
        <end position="327"/>
    </location>
</feature>
<dbReference type="eggNOG" id="KOG1721">
    <property type="taxonomic scope" value="Eukaryota"/>
</dbReference>
<gene>
    <name evidence="12" type="ORF">AaeL_AAEL014554</name>
</gene>
<dbReference type="EMBL" id="CH478346">
    <property type="protein sequence ID" value="EAT33184.1"/>
    <property type="molecule type" value="Genomic_DNA"/>
</dbReference>
<reference evidence="12" key="3">
    <citation type="submission" date="2012-09" db="EMBL/GenBank/DDBJ databases">
        <authorList>
            <consortium name="VectorBase"/>
        </authorList>
    </citation>
    <scope>NUCLEOTIDE SEQUENCE</scope>
    <source>
        <strain evidence="12">Liverpool</strain>
    </source>
</reference>
<dbReference type="AlphaFoldDB" id="Q16G18"/>
<evidence type="ECO:0000256" key="4">
    <source>
        <dbReference type="ARBA" id="ARBA00022771"/>
    </source>
</evidence>
<keyword evidence="3" id="KW-0677">Repeat</keyword>
<evidence type="ECO:0000259" key="11">
    <source>
        <dbReference type="PROSITE" id="PS51915"/>
    </source>
</evidence>
<evidence type="ECO:0000313" key="12">
    <source>
        <dbReference type="EMBL" id="EAT33184.1"/>
    </source>
</evidence>
<dbReference type="PhylomeDB" id="Q16G18"/>
<feature type="domain" description="C2H2-type" evidence="10">
    <location>
        <begin position="328"/>
        <end position="353"/>
    </location>
</feature>
<evidence type="ECO:0000256" key="3">
    <source>
        <dbReference type="ARBA" id="ARBA00022737"/>
    </source>
</evidence>
<dbReference type="Gene3D" id="3.30.160.60">
    <property type="entry name" value="Classic Zinc Finger"/>
    <property type="match status" value="5"/>
</dbReference>
<dbReference type="VEuPathDB" id="VectorBase:AAEL014554"/>
<sequence length="353" mass="41024">MASSHNVCRLCLVAIEPQEVSLLNSNQQLTKSILHITGIEVASDSGQHEYLCNRCESELGQCVQFRTTCIHNNDIFKKMLHEGNADPLPVAIQQQDNVEVEFLKVEVDIADEFHEKQSNSDPQDNDDGMNPHSDVENEDEGLIEPMVEEKVKEPRTRKKRKSKTDNDVPKTKKSYWKSRKNAHKVQCQQCGAMIAHYNLKSHQEIHNPNRRKLTCPHCPKEFICRKTYKIHVNAIHTQEIKYTCDKCGKVYLRPHSLKEHILASHTDEKRYQCKQCGERFPRSAMRNHHEKKVHSTARPFACEYCDKTFKFKTDFTVHTRIHTGEKPYKCDICGKCFNKSYNVVIHKKSHRND</sequence>
<name>Q16G18_AEDAE</name>
<dbReference type="GO" id="GO:0045893">
    <property type="term" value="P:positive regulation of DNA-templated transcription"/>
    <property type="evidence" value="ECO:0007669"/>
    <property type="project" value="UniProtKB-ARBA"/>
</dbReference>
<proteinExistence type="predicted"/>
<dbReference type="PANTHER" id="PTHR24394">
    <property type="entry name" value="ZINC FINGER PROTEIN"/>
    <property type="match status" value="1"/>
</dbReference>
<dbReference type="GO" id="GO:0008270">
    <property type="term" value="F:zinc ion binding"/>
    <property type="evidence" value="ECO:0007669"/>
    <property type="project" value="UniProtKB-UniRule"/>
</dbReference>
<accession>Q16G18</accession>
<evidence type="ECO:0000259" key="10">
    <source>
        <dbReference type="PROSITE" id="PS50157"/>
    </source>
</evidence>
<evidence type="ECO:0000256" key="7">
    <source>
        <dbReference type="PROSITE-ProRule" id="PRU00042"/>
    </source>
</evidence>
<dbReference type="GO" id="GO:0043565">
    <property type="term" value="F:sequence-specific DNA binding"/>
    <property type="evidence" value="ECO:0007669"/>
    <property type="project" value="UniProtKB-ARBA"/>
</dbReference>
<protein>
    <submittedName>
        <fullName evidence="12">AAEL014554-PA</fullName>
    </submittedName>
</protein>
<evidence type="ECO:0000256" key="6">
    <source>
        <dbReference type="ARBA" id="ARBA00023242"/>
    </source>
</evidence>
<feature type="domain" description="C2H2-type" evidence="10">
    <location>
        <begin position="271"/>
        <end position="299"/>
    </location>
</feature>
<evidence type="ECO:0000256" key="9">
    <source>
        <dbReference type="SAM" id="MobiDB-lite"/>
    </source>
</evidence>
<dbReference type="GO" id="GO:0000981">
    <property type="term" value="F:DNA-binding transcription factor activity, RNA polymerase II-specific"/>
    <property type="evidence" value="ECO:0007669"/>
    <property type="project" value="TreeGrafter"/>
</dbReference>
<dbReference type="PANTHER" id="PTHR24394:SF29">
    <property type="entry name" value="MYONEURIN"/>
    <property type="match status" value="1"/>
</dbReference>
<keyword evidence="6" id="KW-0539">Nucleus</keyword>
<dbReference type="InterPro" id="IPR013087">
    <property type="entry name" value="Znf_C2H2_type"/>
</dbReference>
<dbReference type="SMART" id="SM00355">
    <property type="entry name" value="ZnF_C2H2"/>
    <property type="match status" value="6"/>
</dbReference>
<dbReference type="Pfam" id="PF07776">
    <property type="entry name" value="zf-AD"/>
    <property type="match status" value="1"/>
</dbReference>
<dbReference type="PROSITE" id="PS50157">
    <property type="entry name" value="ZINC_FINGER_C2H2_2"/>
    <property type="match status" value="5"/>
</dbReference>
<feature type="region of interest" description="Disordered" evidence="9">
    <location>
        <begin position="115"/>
        <end position="175"/>
    </location>
</feature>
<dbReference type="STRING" id="7159.Q16G18"/>
<keyword evidence="4 7" id="KW-0863">Zinc-finger</keyword>
<dbReference type="Pfam" id="PF00096">
    <property type="entry name" value="zf-C2H2"/>
    <property type="match status" value="4"/>
</dbReference>
<dbReference type="PROSITE" id="PS51915">
    <property type="entry name" value="ZAD"/>
    <property type="match status" value="1"/>
</dbReference>
<feature type="domain" description="C2H2-type" evidence="10">
    <location>
        <begin position="242"/>
        <end position="270"/>
    </location>
</feature>
<dbReference type="FunFam" id="3.30.160.60:FF:001732">
    <property type="entry name" value="Zgc:162936"/>
    <property type="match status" value="1"/>
</dbReference>
<dbReference type="KEGG" id="aag:5564670"/>
<dbReference type="GO" id="GO:0005694">
    <property type="term" value="C:chromosome"/>
    <property type="evidence" value="ECO:0007669"/>
    <property type="project" value="UniProtKB-ARBA"/>
</dbReference>
<reference evidence="12" key="1">
    <citation type="submission" date="2005-10" db="EMBL/GenBank/DDBJ databases">
        <authorList>
            <person name="Loftus B.J."/>
            <person name="Nene V.M."/>
            <person name="Hannick L.I."/>
            <person name="Bidwell S."/>
            <person name="Haas B."/>
            <person name="Amedeo P."/>
            <person name="Orvis J."/>
            <person name="Wortman J.R."/>
            <person name="White O.R."/>
            <person name="Salzberg S."/>
            <person name="Shumway M."/>
            <person name="Koo H."/>
            <person name="Zhao Y."/>
            <person name="Holmes M."/>
            <person name="Miller J."/>
            <person name="Schatz M."/>
            <person name="Pop M."/>
            <person name="Pai G."/>
            <person name="Utterback T."/>
            <person name="Rogers Y.-H."/>
            <person name="Kravitz S."/>
            <person name="Fraser C.M."/>
        </authorList>
    </citation>
    <scope>NUCLEOTIDE SEQUENCE</scope>
    <source>
        <strain evidence="12">Liverpool</strain>
    </source>
</reference>
<evidence type="ECO:0000256" key="5">
    <source>
        <dbReference type="ARBA" id="ARBA00022833"/>
    </source>
</evidence>
<evidence type="ECO:0000256" key="8">
    <source>
        <dbReference type="PROSITE-ProRule" id="PRU01263"/>
    </source>
</evidence>
<dbReference type="SMART" id="SM00868">
    <property type="entry name" value="zf-AD"/>
    <property type="match status" value="1"/>
</dbReference>
<organism evidence="12 13">
    <name type="scientific">Aedes aegypti</name>
    <name type="common">Yellowfever mosquito</name>
    <name type="synonym">Culex aegypti</name>
    <dbReference type="NCBI Taxonomy" id="7159"/>
    <lineage>
        <taxon>Eukaryota</taxon>
        <taxon>Metazoa</taxon>
        <taxon>Ecdysozoa</taxon>
        <taxon>Arthropoda</taxon>
        <taxon>Hexapoda</taxon>
        <taxon>Insecta</taxon>
        <taxon>Pterygota</taxon>
        <taxon>Neoptera</taxon>
        <taxon>Endopterygota</taxon>
        <taxon>Diptera</taxon>
        <taxon>Nematocera</taxon>
        <taxon>Culicoidea</taxon>
        <taxon>Culicidae</taxon>
        <taxon>Culicinae</taxon>
        <taxon>Aedini</taxon>
        <taxon>Aedes</taxon>
        <taxon>Stegomyia</taxon>
    </lineage>
</organism>
<comment type="subcellular location">
    <subcellularLocation>
        <location evidence="1">Nucleus</location>
    </subcellularLocation>
</comment>
<feature type="binding site" evidence="8">
    <location>
        <position position="55"/>
    </location>
    <ligand>
        <name>Zn(2+)</name>
        <dbReference type="ChEBI" id="CHEBI:29105"/>
    </ligand>
</feature>
<dbReference type="Proteomes" id="UP000682892">
    <property type="component" value="Unassembled WGS sequence"/>
</dbReference>
<evidence type="ECO:0000313" key="13">
    <source>
        <dbReference type="Proteomes" id="UP000682892"/>
    </source>
</evidence>
<keyword evidence="5 8" id="KW-0862">Zinc</keyword>
<dbReference type="FunFam" id="3.30.160.60:FF:001498">
    <property type="entry name" value="Zinc finger protein 404"/>
    <property type="match status" value="1"/>
</dbReference>
<dbReference type="PaxDb" id="7159-AAEL014554-PA"/>
<evidence type="ECO:0000256" key="1">
    <source>
        <dbReference type="ARBA" id="ARBA00004123"/>
    </source>
</evidence>
<feature type="domain" description="C2H2-type" evidence="10">
    <location>
        <begin position="213"/>
        <end position="241"/>
    </location>
</feature>
<dbReference type="Gene3D" id="3.40.1800.20">
    <property type="match status" value="1"/>
</dbReference>
<keyword evidence="2 8" id="KW-0479">Metal-binding</keyword>
<dbReference type="HOGENOM" id="CLU_002678_94_3_1"/>
<dbReference type="PROSITE" id="PS00028">
    <property type="entry name" value="ZINC_FINGER_C2H2_1"/>
    <property type="match status" value="5"/>
</dbReference>
<dbReference type="SUPFAM" id="SSF57667">
    <property type="entry name" value="beta-beta-alpha zinc fingers"/>
    <property type="match status" value="3"/>
</dbReference>
<feature type="binding site" evidence="8">
    <location>
        <position position="52"/>
    </location>
    <ligand>
        <name>Zn(2+)</name>
        <dbReference type="ChEBI" id="CHEBI:29105"/>
    </ligand>
</feature>
<dbReference type="SUPFAM" id="SSF57716">
    <property type="entry name" value="Glucocorticoid receptor-like (DNA-binding domain)"/>
    <property type="match status" value="1"/>
</dbReference>
<dbReference type="InterPro" id="IPR012934">
    <property type="entry name" value="Znf_AD"/>
</dbReference>
<dbReference type="OMA" id="SCAERIC"/>